<dbReference type="NCBIfam" id="NF007153">
    <property type="entry name" value="PRK09588.1"/>
    <property type="match status" value="1"/>
</dbReference>
<reference evidence="11 12" key="1">
    <citation type="submission" date="2022-02" db="EMBL/GenBank/DDBJ databases">
        <title>Genome sequence data of Kingella unionensis sp. nov. strain CICC 24913 (CCUG 75125).</title>
        <authorList>
            <person name="Xiao M."/>
        </authorList>
    </citation>
    <scope>NUCLEOTIDE SEQUENCE [LARGE SCALE GENOMIC DNA]</scope>
    <source>
        <strain evidence="11 12">CICC 24913</strain>
    </source>
</reference>
<dbReference type="InterPro" id="IPR001233">
    <property type="entry name" value="RtcB"/>
</dbReference>
<gene>
    <name evidence="11" type="ORF">MB824_01445</name>
</gene>
<comment type="caution">
    <text evidence="11">The sequence shown here is derived from an EMBL/GenBank/DDBJ whole genome shotgun (WGS) entry which is preliminary data.</text>
</comment>
<dbReference type="GO" id="GO:0016874">
    <property type="term" value="F:ligase activity"/>
    <property type="evidence" value="ECO:0007669"/>
    <property type="project" value="UniProtKB-KW"/>
</dbReference>
<keyword evidence="4" id="KW-0479">Metal-binding</keyword>
<organism evidence="11 12">
    <name type="scientific">Kingella pumchi</name>
    <dbReference type="NCBI Taxonomy" id="2779506"/>
    <lineage>
        <taxon>Bacteria</taxon>
        <taxon>Pseudomonadati</taxon>
        <taxon>Pseudomonadota</taxon>
        <taxon>Betaproteobacteria</taxon>
        <taxon>Neisseriales</taxon>
        <taxon>Neisseriaceae</taxon>
        <taxon>Kingella</taxon>
    </lineage>
</organism>
<keyword evidence="6" id="KW-0692">RNA repair</keyword>
<comment type="catalytic activity">
    <reaction evidence="9">
        <text>a 3'-end 3'-phospho-ribonucleotide-RNA + a 5'-end dephospho-ribonucleoside-RNA + GTP = a ribonucleotidyl-ribonucleotide-RNA + GMP + diphosphate</text>
        <dbReference type="Rhea" id="RHEA:68076"/>
        <dbReference type="Rhea" id="RHEA-COMP:10463"/>
        <dbReference type="Rhea" id="RHEA-COMP:13936"/>
        <dbReference type="Rhea" id="RHEA-COMP:17355"/>
        <dbReference type="ChEBI" id="CHEBI:33019"/>
        <dbReference type="ChEBI" id="CHEBI:37565"/>
        <dbReference type="ChEBI" id="CHEBI:58115"/>
        <dbReference type="ChEBI" id="CHEBI:83062"/>
        <dbReference type="ChEBI" id="CHEBI:138284"/>
        <dbReference type="ChEBI" id="CHEBI:173118"/>
        <dbReference type="EC" id="6.5.1.8"/>
    </reaction>
</comment>
<dbReference type="PANTHER" id="PTHR11118:SF1">
    <property type="entry name" value="RNA-SPLICING LIGASE RTCB HOMOLOG"/>
    <property type="match status" value="1"/>
</dbReference>
<evidence type="ECO:0000313" key="12">
    <source>
        <dbReference type="Proteomes" id="UP001298424"/>
    </source>
</evidence>
<evidence type="ECO:0000256" key="5">
    <source>
        <dbReference type="ARBA" id="ARBA00022741"/>
    </source>
</evidence>
<evidence type="ECO:0000256" key="8">
    <source>
        <dbReference type="ARBA" id="ARBA00023211"/>
    </source>
</evidence>
<name>A0ABS9NK54_9NEIS</name>
<evidence type="ECO:0000313" key="11">
    <source>
        <dbReference type="EMBL" id="MCG6503168.1"/>
    </source>
</evidence>
<sequence length="393" mass="42277">MGNHIPNISLISTPDTWLEGNAVRQLETTARLPAMRRVAGMPDLHAGRGYPIGAAFFSVGRFYPALIGGDIGCGMAFWQTAVPAAKSKPAKLAKQIGNIDAPLGGEWQARINEILPDSPFQAALGTIGGGNHFAELQTVDTVYRTDLLPENFRADALQLLVHSGSRGLGGDILRRHVEAFGHQGLNDNSADAQAYLAEHQSALAFARANRLLIAERILHKLHSSGECLLDVHHNFLEAAAFDGEAGWLHRKGATPADQGLVLVPGSRGDYSYLVAPAAGRETALRSLAHGAGRKWQRGECKGRLSHKYSADSLRRTAFGSLVVCADKALVYEEAPQAYKNIDSIIAAMHAHSLIELVARFKPVLTYKTGGECAGQGDDDANGSRAKQPERSRR</sequence>
<evidence type="ECO:0000256" key="10">
    <source>
        <dbReference type="SAM" id="MobiDB-lite"/>
    </source>
</evidence>
<dbReference type="PANTHER" id="PTHR11118">
    <property type="entry name" value="RNA-SPLICING LIGASE RTCB HOMOLOG"/>
    <property type="match status" value="1"/>
</dbReference>
<keyword evidence="8" id="KW-0464">Manganese</keyword>
<keyword evidence="3 11" id="KW-0436">Ligase</keyword>
<accession>A0ABS9NK54</accession>
<dbReference type="Pfam" id="PF01139">
    <property type="entry name" value="RtcB"/>
    <property type="match status" value="2"/>
</dbReference>
<dbReference type="Gene3D" id="3.90.1860.10">
    <property type="entry name" value="tRNA-splicing ligase RtcB"/>
    <property type="match status" value="1"/>
</dbReference>
<dbReference type="EC" id="6.5.1.8" evidence="2"/>
<dbReference type="Proteomes" id="UP001298424">
    <property type="component" value="Unassembled WGS sequence"/>
</dbReference>
<dbReference type="EMBL" id="JAKOOW010000006">
    <property type="protein sequence ID" value="MCG6503168.1"/>
    <property type="molecule type" value="Genomic_DNA"/>
</dbReference>
<dbReference type="NCBIfam" id="TIGR03073">
    <property type="entry name" value="release_rtcB"/>
    <property type="match status" value="1"/>
</dbReference>
<keyword evidence="7" id="KW-0342">GTP-binding</keyword>
<evidence type="ECO:0000256" key="9">
    <source>
        <dbReference type="ARBA" id="ARBA00047746"/>
    </source>
</evidence>
<protein>
    <recommendedName>
        <fullName evidence="2">3'-phosphate/5'-hydroxy nucleic acid ligase</fullName>
        <ecNumber evidence="2">6.5.1.8</ecNumber>
    </recommendedName>
</protein>
<dbReference type="InterPro" id="IPR036025">
    <property type="entry name" value="RtcB-like_sf"/>
</dbReference>
<evidence type="ECO:0000256" key="2">
    <source>
        <dbReference type="ARBA" id="ARBA00012726"/>
    </source>
</evidence>
<dbReference type="RefSeq" id="WP_238745239.1">
    <property type="nucleotide sequence ID" value="NZ_JAKOOW010000006.1"/>
</dbReference>
<evidence type="ECO:0000256" key="4">
    <source>
        <dbReference type="ARBA" id="ARBA00022723"/>
    </source>
</evidence>
<evidence type="ECO:0000256" key="3">
    <source>
        <dbReference type="ARBA" id="ARBA00022598"/>
    </source>
</evidence>
<feature type="region of interest" description="Disordered" evidence="10">
    <location>
        <begin position="371"/>
        <end position="393"/>
    </location>
</feature>
<evidence type="ECO:0000256" key="6">
    <source>
        <dbReference type="ARBA" id="ARBA00022800"/>
    </source>
</evidence>
<evidence type="ECO:0000256" key="1">
    <source>
        <dbReference type="ARBA" id="ARBA00001936"/>
    </source>
</evidence>
<proteinExistence type="predicted"/>
<keyword evidence="5" id="KW-0547">Nucleotide-binding</keyword>
<evidence type="ECO:0000256" key="7">
    <source>
        <dbReference type="ARBA" id="ARBA00023134"/>
    </source>
</evidence>
<dbReference type="InterPro" id="IPR017510">
    <property type="entry name" value="RtcB2"/>
</dbReference>
<dbReference type="SUPFAM" id="SSF103365">
    <property type="entry name" value="Hypothetical protein PH1602"/>
    <property type="match status" value="1"/>
</dbReference>
<keyword evidence="12" id="KW-1185">Reference proteome</keyword>
<comment type="cofactor">
    <cofactor evidence="1">
        <name>Mn(2+)</name>
        <dbReference type="ChEBI" id="CHEBI:29035"/>
    </cofactor>
</comment>